<organism evidence="1 2">
    <name type="scientific">Forsythia ovata</name>
    <dbReference type="NCBI Taxonomy" id="205694"/>
    <lineage>
        <taxon>Eukaryota</taxon>
        <taxon>Viridiplantae</taxon>
        <taxon>Streptophyta</taxon>
        <taxon>Embryophyta</taxon>
        <taxon>Tracheophyta</taxon>
        <taxon>Spermatophyta</taxon>
        <taxon>Magnoliopsida</taxon>
        <taxon>eudicotyledons</taxon>
        <taxon>Gunneridae</taxon>
        <taxon>Pentapetalae</taxon>
        <taxon>asterids</taxon>
        <taxon>lamiids</taxon>
        <taxon>Lamiales</taxon>
        <taxon>Oleaceae</taxon>
        <taxon>Forsythieae</taxon>
        <taxon>Forsythia</taxon>
    </lineage>
</organism>
<reference evidence="2" key="1">
    <citation type="submission" date="2024-07" db="EMBL/GenBank/DDBJ databases">
        <title>Two chromosome-level genome assemblies of Korean endemic species Abeliophyllum distichum and Forsythia ovata (Oleaceae).</title>
        <authorList>
            <person name="Jang H."/>
        </authorList>
    </citation>
    <scope>NUCLEOTIDE SEQUENCE [LARGE SCALE GENOMIC DNA]</scope>
</reference>
<dbReference type="AlphaFoldDB" id="A0ABD1X513"/>
<gene>
    <name evidence="1" type="ORF">Fot_01504</name>
</gene>
<sequence length="114" mass="12301">MPVFANNVAGDKSDVRVVATQWGLDKSVKEDVHAVLSVDGEAVNQVSNATSSSSEFNYRDVKSTPDNIHTADSQSSASFTMVESPIERSNLRIPLTTPLFPVCIDILVAGYKSQ</sequence>
<evidence type="ECO:0000313" key="2">
    <source>
        <dbReference type="Proteomes" id="UP001604277"/>
    </source>
</evidence>
<proteinExistence type="predicted"/>
<dbReference type="Proteomes" id="UP001604277">
    <property type="component" value="Unassembled WGS sequence"/>
</dbReference>
<accession>A0ABD1X513</accession>
<protein>
    <submittedName>
        <fullName evidence="1">Protein SPIRRIG-like</fullName>
    </submittedName>
</protein>
<dbReference type="EMBL" id="JBFOLJ010000001">
    <property type="protein sequence ID" value="KAL2556765.1"/>
    <property type="molecule type" value="Genomic_DNA"/>
</dbReference>
<keyword evidence="2" id="KW-1185">Reference proteome</keyword>
<comment type="caution">
    <text evidence="1">The sequence shown here is derived from an EMBL/GenBank/DDBJ whole genome shotgun (WGS) entry which is preliminary data.</text>
</comment>
<name>A0ABD1X513_9LAMI</name>
<evidence type="ECO:0000313" key="1">
    <source>
        <dbReference type="EMBL" id="KAL2556765.1"/>
    </source>
</evidence>